<accession>A0A375GB78</accession>
<organism evidence="1">
    <name type="scientific">Cupriavidus oxalaticus</name>
    <dbReference type="NCBI Taxonomy" id="96344"/>
    <lineage>
        <taxon>Bacteria</taxon>
        <taxon>Pseudomonadati</taxon>
        <taxon>Pseudomonadota</taxon>
        <taxon>Betaproteobacteria</taxon>
        <taxon>Burkholderiales</taxon>
        <taxon>Burkholderiaceae</taxon>
        <taxon>Cupriavidus</taxon>
    </lineage>
</organism>
<evidence type="ECO:0000313" key="1">
    <source>
        <dbReference type="EMBL" id="SPC19158.1"/>
    </source>
</evidence>
<proteinExistence type="predicted"/>
<sequence length="67" mass="7321">MAMARGAFRGIEARAYGPDPFGRNERLPITICLPARAAHLRCTIAFAHAPGVFSVTRTALRRRAGRV</sequence>
<dbReference type="Proteomes" id="UP000256862">
    <property type="component" value="Plasmid CO2235_mp"/>
</dbReference>
<gene>
    <name evidence="1" type="ORF">CO2235_MP120007</name>
</gene>
<dbReference type="EMBL" id="OGUS01000135">
    <property type="protein sequence ID" value="SPC19158.1"/>
    <property type="molecule type" value="Genomic_DNA"/>
</dbReference>
<protein>
    <submittedName>
        <fullName evidence="1">Uncharacterized protein</fullName>
    </submittedName>
</protein>
<comment type="caution">
    <text evidence="1">The sequence shown here is derived from an EMBL/GenBank/DDBJ whole genome shotgun (WGS) entry which is preliminary data.</text>
</comment>
<reference evidence="1" key="1">
    <citation type="submission" date="2018-01" db="EMBL/GenBank/DDBJ databases">
        <authorList>
            <person name="Clerissi C."/>
        </authorList>
    </citation>
    <scope>NUCLEOTIDE SEQUENCE</scope>
    <source>
        <strain evidence="1">Cupriavidus oxalaticus LMG 2235</strain>
    </source>
</reference>
<dbReference type="AlphaFoldDB" id="A0A375GB78"/>
<name>A0A375GB78_9BURK</name>